<comment type="caution">
    <text evidence="1">The sequence shown here is derived from an EMBL/GenBank/DDBJ whole genome shotgun (WGS) entry which is preliminary data.</text>
</comment>
<reference evidence="1 2" key="2">
    <citation type="submission" date="2009-01" db="EMBL/GenBank/DDBJ databases">
        <title>Draft genome sequence of Bacteroides cellulosilyticus (DSM 14838).</title>
        <authorList>
            <person name="Sudarsanam P."/>
            <person name="Ley R."/>
            <person name="Guruge J."/>
            <person name="Turnbaugh P.J."/>
            <person name="Mahowald M."/>
            <person name="Liep D."/>
            <person name="Gordon J."/>
        </authorList>
    </citation>
    <scope>NUCLEOTIDE SEQUENCE [LARGE SCALE GENOMIC DNA]</scope>
    <source>
        <strain evidence="1 2">DSM 14838</strain>
    </source>
</reference>
<gene>
    <name evidence="1" type="ORF">BACCELL_00124</name>
</gene>
<reference evidence="1 2" key="1">
    <citation type="submission" date="2008-12" db="EMBL/GenBank/DDBJ databases">
        <authorList>
            <person name="Fulton L."/>
            <person name="Clifton S."/>
            <person name="Fulton B."/>
            <person name="Xu J."/>
            <person name="Minx P."/>
            <person name="Pepin K.H."/>
            <person name="Johnson M."/>
            <person name="Bhonagiri V."/>
            <person name="Nash W.E."/>
            <person name="Mardis E.R."/>
            <person name="Wilson R.K."/>
        </authorList>
    </citation>
    <scope>NUCLEOTIDE SEQUENCE [LARGE SCALE GENOMIC DNA]</scope>
    <source>
        <strain evidence="1 2">DSM 14838</strain>
    </source>
</reference>
<protein>
    <submittedName>
        <fullName evidence="1">Uncharacterized protein</fullName>
    </submittedName>
</protein>
<evidence type="ECO:0000313" key="1">
    <source>
        <dbReference type="EMBL" id="EEF92222.1"/>
    </source>
</evidence>
<dbReference type="AlphaFoldDB" id="E2N782"/>
<dbReference type="EMBL" id="ACCH01000010">
    <property type="protein sequence ID" value="EEF92222.1"/>
    <property type="molecule type" value="Genomic_DNA"/>
</dbReference>
<proteinExistence type="predicted"/>
<evidence type="ECO:0000313" key="2">
    <source>
        <dbReference type="Proteomes" id="UP000003711"/>
    </source>
</evidence>
<name>E2N782_9BACE</name>
<sequence>MIRISFFILSIGLFTESVTASGLKAVKSGEWNDPTCGIRDECLR</sequence>
<accession>E2N782</accession>
<dbReference type="HOGENOM" id="CLU_3212137_0_0_10"/>
<organism evidence="1 2">
    <name type="scientific">Bacteroides cellulosilyticus DSM 14838</name>
    <dbReference type="NCBI Taxonomy" id="537012"/>
    <lineage>
        <taxon>Bacteria</taxon>
        <taxon>Pseudomonadati</taxon>
        <taxon>Bacteroidota</taxon>
        <taxon>Bacteroidia</taxon>
        <taxon>Bacteroidales</taxon>
        <taxon>Bacteroidaceae</taxon>
        <taxon>Bacteroides</taxon>
    </lineage>
</organism>
<dbReference type="Proteomes" id="UP000003711">
    <property type="component" value="Unassembled WGS sequence"/>
</dbReference>